<name>A0A543EAQ7_9MICO</name>
<evidence type="ECO:0000313" key="3">
    <source>
        <dbReference type="Proteomes" id="UP000320235"/>
    </source>
</evidence>
<evidence type="ECO:0000313" key="2">
    <source>
        <dbReference type="EMBL" id="TQM18677.1"/>
    </source>
</evidence>
<dbReference type="Proteomes" id="UP000320235">
    <property type="component" value="Unassembled WGS sequence"/>
</dbReference>
<dbReference type="EMBL" id="VFPE01000008">
    <property type="protein sequence ID" value="TQM18677.1"/>
    <property type="molecule type" value="Genomic_DNA"/>
</dbReference>
<accession>A0A543EAQ7</accession>
<organism evidence="2 3">
    <name type="scientific">Microbacterium kyungheense</name>
    <dbReference type="NCBI Taxonomy" id="1263636"/>
    <lineage>
        <taxon>Bacteria</taxon>
        <taxon>Bacillati</taxon>
        <taxon>Actinomycetota</taxon>
        <taxon>Actinomycetes</taxon>
        <taxon>Micrococcales</taxon>
        <taxon>Microbacteriaceae</taxon>
        <taxon>Microbacterium</taxon>
    </lineage>
</organism>
<reference evidence="2 3" key="1">
    <citation type="submission" date="2019-06" db="EMBL/GenBank/DDBJ databases">
        <title>Sequencing the genomes of 1000 actinobacteria strains.</title>
        <authorList>
            <person name="Klenk H.-P."/>
        </authorList>
    </citation>
    <scope>NUCLEOTIDE SEQUENCE [LARGE SCALE GENOMIC DNA]</scope>
    <source>
        <strain evidence="2 3">DSM 105492</strain>
    </source>
</reference>
<dbReference type="AlphaFoldDB" id="A0A543EAQ7"/>
<dbReference type="RefSeq" id="WP_141896756.1">
    <property type="nucleotide sequence ID" value="NZ_BAABLH010000006.1"/>
</dbReference>
<feature type="region of interest" description="Disordered" evidence="1">
    <location>
        <begin position="158"/>
        <end position="226"/>
    </location>
</feature>
<proteinExistence type="predicted"/>
<comment type="caution">
    <text evidence="2">The sequence shown here is derived from an EMBL/GenBank/DDBJ whole genome shotgun (WGS) entry which is preliminary data.</text>
</comment>
<keyword evidence="3" id="KW-1185">Reference proteome</keyword>
<feature type="compositionally biased region" description="Polar residues" evidence="1">
    <location>
        <begin position="203"/>
        <end position="216"/>
    </location>
</feature>
<evidence type="ECO:0000256" key="1">
    <source>
        <dbReference type="SAM" id="MobiDB-lite"/>
    </source>
</evidence>
<sequence length="304" mass="32545">MTKNESGYAKVPTWLQERALDLGIGPNGIAAYAALYTCADWNTGITNAASIGRVARLSGMGSRMTAAGALDSLVAARVVQIIERRANRAHVYRIALTGPFESLLGAQDLDTQDDPIGAGDDALGETGEDLGAQDLATECPGSSHPGAQDLATIRSTDLSRSLKTDPSGLATAKPDKSGDLDDNLSAVSGSDPCDPLGSGGSTPDGQSGDLHSQSQGRTPRVPRRATRAQVLWVRDLRVMTGERIENPAPLTDAEADEEIRDLWPEVERRRHRGEPLDGNYWDLSPRARSYVDDQDLDIDRREAS</sequence>
<gene>
    <name evidence="2" type="ORF">FB391_3810</name>
</gene>
<protein>
    <submittedName>
        <fullName evidence="2">Uncharacterized protein</fullName>
    </submittedName>
</protein>